<dbReference type="Gene3D" id="2.50.20.20">
    <property type="match status" value="1"/>
</dbReference>
<feature type="compositionally biased region" description="Low complexity" evidence="1">
    <location>
        <begin position="25"/>
        <end position="61"/>
    </location>
</feature>
<evidence type="ECO:0000256" key="1">
    <source>
        <dbReference type="SAM" id="MobiDB-lite"/>
    </source>
</evidence>
<dbReference type="InterPro" id="IPR046720">
    <property type="entry name" value="DUF6612"/>
</dbReference>
<comment type="caution">
    <text evidence="3">The sequence shown here is derived from an EMBL/GenBank/DDBJ whole genome shotgun (WGS) entry which is preliminary data.</text>
</comment>
<dbReference type="EMBL" id="BMDD01000001">
    <property type="protein sequence ID" value="GGH71093.1"/>
    <property type="molecule type" value="Genomic_DNA"/>
</dbReference>
<sequence>MKKLWTAVFSAMLVVSITACGNNEETATTETPAATDTTAPAEAPAAEATETPAAEEPAAEASSMSAEELLNKAQEATKELKSYNMVANIDQSMTLNGEENTSKTNMNTDIVLDPAISGYQEIKTDAAGASTDIKQYITADAVYMEVEGQWRKLPEEQRSQMMATLESGSNLESSFDQFKSVASDMKVTEEGDDYVLTASLSGDKIKSMASDMLGGSDEQSAAALDQMNIEEMNLTYALNKETFYPTKSLIDMTMSAESGEGDQAMSMSMHMVMDSTISKHNEIEAITVPQDVVDSAQ</sequence>
<protein>
    <recommendedName>
        <fullName evidence="5">LppX_LprAFG lipoprotein</fullName>
    </recommendedName>
</protein>
<evidence type="ECO:0008006" key="5">
    <source>
        <dbReference type="Google" id="ProtNLM"/>
    </source>
</evidence>
<keyword evidence="4" id="KW-1185">Reference proteome</keyword>
<dbReference type="Pfam" id="PF20316">
    <property type="entry name" value="DUF6612"/>
    <property type="match status" value="1"/>
</dbReference>
<organism evidence="3 4">
    <name type="scientific">Saccharibacillus endophyticus</name>
    <dbReference type="NCBI Taxonomy" id="2060666"/>
    <lineage>
        <taxon>Bacteria</taxon>
        <taxon>Bacillati</taxon>
        <taxon>Bacillota</taxon>
        <taxon>Bacilli</taxon>
        <taxon>Bacillales</taxon>
        <taxon>Paenibacillaceae</taxon>
        <taxon>Saccharibacillus</taxon>
    </lineage>
</organism>
<evidence type="ECO:0000313" key="3">
    <source>
        <dbReference type="EMBL" id="GGH71093.1"/>
    </source>
</evidence>
<feature type="chain" id="PRO_5045560183" description="LppX_LprAFG lipoprotein" evidence="2">
    <location>
        <begin position="22"/>
        <end position="297"/>
    </location>
</feature>
<accession>A0ABQ1ZQ10</accession>
<reference evidence="4" key="1">
    <citation type="journal article" date="2019" name="Int. J. Syst. Evol. Microbiol.">
        <title>The Global Catalogue of Microorganisms (GCM) 10K type strain sequencing project: providing services to taxonomists for standard genome sequencing and annotation.</title>
        <authorList>
            <consortium name="The Broad Institute Genomics Platform"/>
            <consortium name="The Broad Institute Genome Sequencing Center for Infectious Disease"/>
            <person name="Wu L."/>
            <person name="Ma J."/>
        </authorList>
    </citation>
    <scope>NUCLEOTIDE SEQUENCE [LARGE SCALE GENOMIC DNA]</scope>
    <source>
        <strain evidence="4">CCM 8702</strain>
    </source>
</reference>
<dbReference type="Proteomes" id="UP000605427">
    <property type="component" value="Unassembled WGS sequence"/>
</dbReference>
<keyword evidence="2" id="KW-0732">Signal</keyword>
<dbReference type="RefSeq" id="WP_172239331.1">
    <property type="nucleotide sequence ID" value="NZ_BMDD01000001.1"/>
</dbReference>
<evidence type="ECO:0000313" key="4">
    <source>
        <dbReference type="Proteomes" id="UP000605427"/>
    </source>
</evidence>
<gene>
    <name evidence="3" type="ORF">GCM10007362_07850</name>
</gene>
<evidence type="ECO:0000256" key="2">
    <source>
        <dbReference type="SAM" id="SignalP"/>
    </source>
</evidence>
<name>A0ABQ1ZQ10_9BACL</name>
<proteinExistence type="predicted"/>
<feature type="signal peptide" evidence="2">
    <location>
        <begin position="1"/>
        <end position="21"/>
    </location>
</feature>
<dbReference type="PROSITE" id="PS51257">
    <property type="entry name" value="PROKAR_LIPOPROTEIN"/>
    <property type="match status" value="1"/>
</dbReference>
<feature type="region of interest" description="Disordered" evidence="1">
    <location>
        <begin position="25"/>
        <end position="68"/>
    </location>
</feature>